<evidence type="ECO:0000256" key="9">
    <source>
        <dbReference type="SAM" id="Phobius"/>
    </source>
</evidence>
<dbReference type="PANTHER" id="PTHR24421">
    <property type="entry name" value="NITRATE/NITRITE SENSOR PROTEIN NARX-RELATED"/>
    <property type="match status" value="1"/>
</dbReference>
<keyword evidence="4" id="KW-0808">Transferase</keyword>
<keyword evidence="9" id="KW-0472">Membrane</keyword>
<dbReference type="EC" id="2.7.13.3" evidence="2"/>
<keyword evidence="12" id="KW-1185">Reference proteome</keyword>
<accession>A0ABX3C6Z1</accession>
<dbReference type="InterPro" id="IPR050482">
    <property type="entry name" value="Sensor_HK_TwoCompSys"/>
</dbReference>
<feature type="transmembrane region" description="Helical" evidence="9">
    <location>
        <begin position="55"/>
        <end position="76"/>
    </location>
</feature>
<comment type="caution">
    <text evidence="11">The sequence shown here is derived from an EMBL/GenBank/DDBJ whole genome shotgun (WGS) entry which is preliminary data.</text>
</comment>
<comment type="catalytic activity">
    <reaction evidence="1">
        <text>ATP + protein L-histidine = ADP + protein N-phospho-L-histidine.</text>
        <dbReference type="EC" id="2.7.13.3"/>
    </reaction>
</comment>
<dbReference type="InterPro" id="IPR011712">
    <property type="entry name" value="Sig_transdc_His_kin_sub3_dim/P"/>
</dbReference>
<keyword evidence="5" id="KW-0547">Nucleotide-binding</keyword>
<evidence type="ECO:0000256" key="7">
    <source>
        <dbReference type="ARBA" id="ARBA00022840"/>
    </source>
</evidence>
<sequence length="376" mass="39931">MSGKMTPSPLALFRVVGLAACLALALQQVAVLQPIGDAGLTHLRERLPLLAGPAIGLGGVVAAYGLGFALFGWALWRANAVGPSAPGSRAKAGLVVLQITLALLTSDKLLLLTAAELALLFPLRAAWLGLAGQVAAALLACAWQIPRLPADELMCNVSGSNVQASPLEQRRWLLWQDAVVVGGFQVLTFGIGCLGAAERRRRAQLEATRASLLAARQLLAGAAGNGERVRVARELHDGIGHHLSALNLQLELLLRRGAGEADAALRAAQQVARQMLAEVRTLVGMERRQQQAPLAEALRLLCDGARPQAELVLEEMPALTDDAAWRALAAAREVLDRAGGRSCRLWLRALNEDGVELCLSMGGEGEWTTVWREAAR</sequence>
<evidence type="ECO:0000313" key="11">
    <source>
        <dbReference type="EMBL" id="OHX15460.1"/>
    </source>
</evidence>
<reference evidence="11 12" key="1">
    <citation type="submission" date="2016-09" db="EMBL/GenBank/DDBJ databases">
        <title>Chromobacterium muskegensis sp. nov., an insecticidal bacterium isolated from Sphagnum bogs.</title>
        <authorList>
            <person name="Sparks M.E."/>
            <person name="Blackburn M.B."/>
            <person name="Gundersen-Rindal D.E."/>
            <person name="Mitchell A."/>
            <person name="Farrar R."/>
            <person name="Kuhar D."/>
        </authorList>
    </citation>
    <scope>NUCLEOTIDE SEQUENCE [LARGE SCALE GENOMIC DNA]</scope>
    <source>
        <strain evidence="11 12">14B-1</strain>
    </source>
</reference>
<evidence type="ECO:0000256" key="1">
    <source>
        <dbReference type="ARBA" id="ARBA00000085"/>
    </source>
</evidence>
<dbReference type="RefSeq" id="WP_071114968.1">
    <property type="nucleotide sequence ID" value="NZ_MKCT01000094.1"/>
</dbReference>
<evidence type="ECO:0000256" key="5">
    <source>
        <dbReference type="ARBA" id="ARBA00022741"/>
    </source>
</evidence>
<keyword evidence="9" id="KW-1133">Transmembrane helix</keyword>
<name>A0ABX3C6Z1_9NEIS</name>
<keyword evidence="7" id="KW-0067">ATP-binding</keyword>
<dbReference type="Gene3D" id="1.20.5.1930">
    <property type="match status" value="1"/>
</dbReference>
<evidence type="ECO:0000313" key="12">
    <source>
        <dbReference type="Proteomes" id="UP000180280"/>
    </source>
</evidence>
<protein>
    <recommendedName>
        <fullName evidence="2">histidine kinase</fullName>
        <ecNumber evidence="2">2.7.13.3</ecNumber>
    </recommendedName>
</protein>
<dbReference type="PANTHER" id="PTHR24421:SF10">
    <property type="entry name" value="NITRATE_NITRITE SENSOR PROTEIN NARQ"/>
    <property type="match status" value="1"/>
</dbReference>
<keyword evidence="9" id="KW-0812">Transmembrane</keyword>
<evidence type="ECO:0000256" key="2">
    <source>
        <dbReference type="ARBA" id="ARBA00012438"/>
    </source>
</evidence>
<dbReference type="Pfam" id="PF07730">
    <property type="entry name" value="HisKA_3"/>
    <property type="match status" value="1"/>
</dbReference>
<evidence type="ECO:0000259" key="10">
    <source>
        <dbReference type="Pfam" id="PF07730"/>
    </source>
</evidence>
<dbReference type="Proteomes" id="UP000180280">
    <property type="component" value="Unassembled WGS sequence"/>
</dbReference>
<organism evidence="11 12">
    <name type="scientific">Chromobacterium sphagni</name>
    <dbReference type="NCBI Taxonomy" id="1903179"/>
    <lineage>
        <taxon>Bacteria</taxon>
        <taxon>Pseudomonadati</taxon>
        <taxon>Pseudomonadota</taxon>
        <taxon>Betaproteobacteria</taxon>
        <taxon>Neisseriales</taxon>
        <taxon>Chromobacteriaceae</taxon>
        <taxon>Chromobacterium</taxon>
    </lineage>
</organism>
<feature type="domain" description="Signal transduction histidine kinase subgroup 3 dimerisation and phosphoacceptor" evidence="10">
    <location>
        <begin position="227"/>
        <end position="287"/>
    </location>
</feature>
<feature type="transmembrane region" description="Helical" evidence="9">
    <location>
        <begin position="125"/>
        <end position="145"/>
    </location>
</feature>
<evidence type="ECO:0000256" key="3">
    <source>
        <dbReference type="ARBA" id="ARBA00022553"/>
    </source>
</evidence>
<evidence type="ECO:0000256" key="6">
    <source>
        <dbReference type="ARBA" id="ARBA00022777"/>
    </source>
</evidence>
<evidence type="ECO:0000256" key="4">
    <source>
        <dbReference type="ARBA" id="ARBA00022679"/>
    </source>
</evidence>
<proteinExistence type="predicted"/>
<dbReference type="EMBL" id="MKCT01000094">
    <property type="protein sequence ID" value="OHX15460.1"/>
    <property type="molecule type" value="Genomic_DNA"/>
</dbReference>
<evidence type="ECO:0000256" key="8">
    <source>
        <dbReference type="ARBA" id="ARBA00023012"/>
    </source>
</evidence>
<keyword evidence="6" id="KW-0418">Kinase</keyword>
<keyword evidence="3" id="KW-0597">Phosphoprotein</keyword>
<gene>
    <name evidence="11" type="ORF">BI344_13115</name>
</gene>
<keyword evidence="8" id="KW-0902">Two-component regulatory system</keyword>
<feature type="transmembrane region" description="Helical" evidence="9">
    <location>
        <begin position="88"/>
        <end position="105"/>
    </location>
</feature>